<feature type="chain" id="PRO_5038381640" description="DUF1307 domain-containing protein" evidence="2">
    <location>
        <begin position="20"/>
        <end position="155"/>
    </location>
</feature>
<sequence length="155" mass="17276">MKKLVSLLVVIALSAITLAACSKEQTKTFEGDVNGKQIITSLTYKGDEVLKQSTIGTLKYDDLGIDKAQAKEMLKKDEKAFKGDKGVSFKIDYKDDKAVEHIDIDYEKADIDQLKKKLGFVSVKGKNNKVSLDKTVSQMKRNGLKEKSNMTDHDD</sequence>
<dbReference type="InterPro" id="IPR009736">
    <property type="entry name" value="DUF1307"/>
</dbReference>
<organism evidence="3 4">
    <name type="scientific">Staphylococcus warneri</name>
    <dbReference type="NCBI Taxonomy" id="1292"/>
    <lineage>
        <taxon>Bacteria</taxon>
        <taxon>Bacillati</taxon>
        <taxon>Bacillota</taxon>
        <taxon>Bacilli</taxon>
        <taxon>Bacillales</taxon>
        <taxon>Staphylococcaceae</taxon>
        <taxon>Staphylococcus</taxon>
    </lineage>
</organism>
<dbReference type="STRING" id="1194526.A284_02145"/>
<protein>
    <recommendedName>
        <fullName evidence="5">DUF1307 domain-containing protein</fullName>
    </recommendedName>
</protein>
<evidence type="ECO:0000313" key="3">
    <source>
        <dbReference type="EMBL" id="PTI50108.1"/>
    </source>
</evidence>
<evidence type="ECO:0000256" key="1">
    <source>
        <dbReference type="SAM" id="MobiDB-lite"/>
    </source>
</evidence>
<name>A0A2T4PYL1_STAWA</name>
<dbReference type="Gene3D" id="3.30.1830.10">
    <property type="entry name" value="YehR-like"/>
    <property type="match status" value="1"/>
</dbReference>
<gene>
    <name evidence="3" type="ORF">BU085_10155</name>
</gene>
<dbReference type="Pfam" id="PF06998">
    <property type="entry name" value="DUF1307"/>
    <property type="match status" value="1"/>
</dbReference>
<proteinExistence type="predicted"/>
<dbReference type="PIRSF" id="PIRSF006187">
    <property type="entry name" value="DUF1307"/>
    <property type="match status" value="1"/>
</dbReference>
<dbReference type="SUPFAM" id="SSF160704">
    <property type="entry name" value="YehR-like"/>
    <property type="match status" value="1"/>
</dbReference>
<dbReference type="InterPro" id="IPR036699">
    <property type="entry name" value="YehR-like_sf"/>
</dbReference>
<dbReference type="Proteomes" id="UP000240717">
    <property type="component" value="Unassembled WGS sequence"/>
</dbReference>
<reference evidence="3 4" key="1">
    <citation type="journal article" date="2016" name="Front. Microbiol.">
        <title>Comprehensive Phylogenetic Analysis of Bovine Non-aureus Staphylococci Species Based on Whole-Genome Sequencing.</title>
        <authorList>
            <person name="Naushad S."/>
            <person name="Barkema H.W."/>
            <person name="Luby C."/>
            <person name="Condas L.A."/>
            <person name="Nobrega D.B."/>
            <person name="Carson D.A."/>
            <person name="De Buck J."/>
        </authorList>
    </citation>
    <scope>NUCLEOTIDE SEQUENCE [LARGE SCALE GENOMIC DNA]</scope>
    <source>
        <strain evidence="3 4">SNUC 2993</strain>
    </source>
</reference>
<comment type="caution">
    <text evidence="3">The sequence shown here is derived from an EMBL/GenBank/DDBJ whole genome shotgun (WGS) entry which is preliminary data.</text>
</comment>
<feature type="compositionally biased region" description="Basic and acidic residues" evidence="1">
    <location>
        <begin position="143"/>
        <end position="155"/>
    </location>
</feature>
<dbReference type="AlphaFoldDB" id="A0A2T4PYL1"/>
<evidence type="ECO:0008006" key="5">
    <source>
        <dbReference type="Google" id="ProtNLM"/>
    </source>
</evidence>
<evidence type="ECO:0000256" key="2">
    <source>
        <dbReference type="SAM" id="SignalP"/>
    </source>
</evidence>
<dbReference type="EMBL" id="PZEV01000038">
    <property type="protein sequence ID" value="PTI50108.1"/>
    <property type="molecule type" value="Genomic_DNA"/>
</dbReference>
<evidence type="ECO:0000313" key="4">
    <source>
        <dbReference type="Proteomes" id="UP000240717"/>
    </source>
</evidence>
<accession>A0A2T4PYL1</accession>
<feature type="signal peptide" evidence="2">
    <location>
        <begin position="1"/>
        <end position="19"/>
    </location>
</feature>
<dbReference type="RefSeq" id="WP_107532251.1">
    <property type="nucleotide sequence ID" value="NZ_PZEV01000038.1"/>
</dbReference>
<dbReference type="PROSITE" id="PS51257">
    <property type="entry name" value="PROKAR_LIPOPROTEIN"/>
    <property type="match status" value="1"/>
</dbReference>
<keyword evidence="2" id="KW-0732">Signal</keyword>
<feature type="region of interest" description="Disordered" evidence="1">
    <location>
        <begin position="132"/>
        <end position="155"/>
    </location>
</feature>